<dbReference type="PROSITE" id="PS50110">
    <property type="entry name" value="RESPONSE_REGULATORY"/>
    <property type="match status" value="2"/>
</dbReference>
<dbReference type="InterPro" id="IPR036641">
    <property type="entry name" value="HPT_dom_sf"/>
</dbReference>
<keyword evidence="12" id="KW-0902">Two-component regulatory system</keyword>
<evidence type="ECO:0000256" key="11">
    <source>
        <dbReference type="ARBA" id="ARBA00022989"/>
    </source>
</evidence>
<evidence type="ECO:0000313" key="24">
    <source>
        <dbReference type="EMBL" id="SPD72919.1"/>
    </source>
</evidence>
<dbReference type="SUPFAM" id="SSF55874">
    <property type="entry name" value="ATPase domain of HSP90 chaperone/DNA topoisomerase II/histidine kinase"/>
    <property type="match status" value="1"/>
</dbReference>
<accession>A0A445MU39</accession>
<feature type="domain" description="Response regulatory" evidence="21">
    <location>
        <begin position="614"/>
        <end position="736"/>
    </location>
</feature>
<evidence type="ECO:0000256" key="17">
    <source>
        <dbReference type="PROSITE-ProRule" id="PRU00169"/>
    </source>
</evidence>
<comment type="subcellular location">
    <subcellularLocation>
        <location evidence="2">Cell membrane</location>
        <topology evidence="2">Multi-pass membrane protein</topology>
    </subcellularLocation>
</comment>
<evidence type="ECO:0000256" key="12">
    <source>
        <dbReference type="ARBA" id="ARBA00023012"/>
    </source>
</evidence>
<evidence type="ECO:0000256" key="1">
    <source>
        <dbReference type="ARBA" id="ARBA00000085"/>
    </source>
</evidence>
<dbReference type="InterPro" id="IPR004358">
    <property type="entry name" value="Sig_transdc_His_kin-like_C"/>
</dbReference>
<dbReference type="InterPro" id="IPR036097">
    <property type="entry name" value="HisK_dim/P_sf"/>
</dbReference>
<name>A0A445MU39_9BACT</name>
<dbReference type="CDD" id="cd17546">
    <property type="entry name" value="REC_hyHK_CKI1_RcsC-like"/>
    <property type="match status" value="2"/>
</dbReference>
<dbReference type="CDD" id="cd00082">
    <property type="entry name" value="HisKA"/>
    <property type="match status" value="1"/>
</dbReference>
<dbReference type="Pfam" id="PF00672">
    <property type="entry name" value="HAMP"/>
    <property type="match status" value="1"/>
</dbReference>
<evidence type="ECO:0000256" key="16">
    <source>
        <dbReference type="PROSITE-ProRule" id="PRU00110"/>
    </source>
</evidence>
<feature type="domain" description="HPt" evidence="23">
    <location>
        <begin position="957"/>
        <end position="1050"/>
    </location>
</feature>
<feature type="domain" description="Histidine kinase" evidence="20">
    <location>
        <begin position="374"/>
        <end position="595"/>
    </location>
</feature>
<dbReference type="PANTHER" id="PTHR45339">
    <property type="entry name" value="HYBRID SIGNAL TRANSDUCTION HISTIDINE KINASE J"/>
    <property type="match status" value="1"/>
</dbReference>
<keyword evidence="10" id="KW-0067">ATP-binding</keyword>
<evidence type="ECO:0000256" key="2">
    <source>
        <dbReference type="ARBA" id="ARBA00004651"/>
    </source>
</evidence>
<gene>
    <name evidence="24" type="ORF">PITCH_A1590001</name>
</gene>
<evidence type="ECO:0000256" key="3">
    <source>
        <dbReference type="ARBA" id="ARBA00012438"/>
    </source>
</evidence>
<dbReference type="InterPro" id="IPR036890">
    <property type="entry name" value="HATPase_C_sf"/>
</dbReference>
<dbReference type="GO" id="GO:0000155">
    <property type="term" value="F:phosphorelay sensor kinase activity"/>
    <property type="evidence" value="ECO:0007669"/>
    <property type="project" value="InterPro"/>
</dbReference>
<dbReference type="PROSITE" id="PS50894">
    <property type="entry name" value="HPT"/>
    <property type="match status" value="1"/>
</dbReference>
<dbReference type="Gene3D" id="1.20.120.160">
    <property type="entry name" value="HPT domain"/>
    <property type="match status" value="1"/>
</dbReference>
<dbReference type="EMBL" id="OJIN01000067">
    <property type="protein sequence ID" value="SPD72919.1"/>
    <property type="molecule type" value="Genomic_DNA"/>
</dbReference>
<dbReference type="CDD" id="cd00088">
    <property type="entry name" value="HPT"/>
    <property type="match status" value="1"/>
</dbReference>
<feature type="modified residue" description="Phosphohistidine" evidence="16">
    <location>
        <position position="996"/>
    </location>
</feature>
<evidence type="ECO:0000256" key="8">
    <source>
        <dbReference type="ARBA" id="ARBA00022741"/>
    </source>
</evidence>
<feature type="domain" description="HAMP" evidence="22">
    <location>
        <begin position="299"/>
        <end position="352"/>
    </location>
</feature>
<dbReference type="Pfam" id="PF00512">
    <property type="entry name" value="HisKA"/>
    <property type="match status" value="1"/>
</dbReference>
<evidence type="ECO:0000259" key="21">
    <source>
        <dbReference type="PROSITE" id="PS50110"/>
    </source>
</evidence>
<dbReference type="GO" id="GO:0005886">
    <property type="term" value="C:plasma membrane"/>
    <property type="evidence" value="ECO:0007669"/>
    <property type="project" value="UniProtKB-SubCell"/>
</dbReference>
<evidence type="ECO:0000256" key="9">
    <source>
        <dbReference type="ARBA" id="ARBA00022777"/>
    </source>
</evidence>
<dbReference type="EC" id="2.7.13.3" evidence="3"/>
<dbReference type="Gene3D" id="1.10.287.130">
    <property type="match status" value="1"/>
</dbReference>
<dbReference type="FunFam" id="1.10.287.130:FF:000002">
    <property type="entry name" value="Two-component osmosensing histidine kinase"/>
    <property type="match status" value="1"/>
</dbReference>
<dbReference type="SMART" id="SM00304">
    <property type="entry name" value="HAMP"/>
    <property type="match status" value="1"/>
</dbReference>
<dbReference type="InterPro" id="IPR005467">
    <property type="entry name" value="His_kinase_dom"/>
</dbReference>
<dbReference type="SMART" id="SM00388">
    <property type="entry name" value="HisKA"/>
    <property type="match status" value="1"/>
</dbReference>
<organism evidence="24">
    <name type="scientific">uncultured Desulfobacterium sp</name>
    <dbReference type="NCBI Taxonomy" id="201089"/>
    <lineage>
        <taxon>Bacteria</taxon>
        <taxon>Pseudomonadati</taxon>
        <taxon>Thermodesulfobacteriota</taxon>
        <taxon>Desulfobacteria</taxon>
        <taxon>Desulfobacterales</taxon>
        <taxon>Desulfobacteriaceae</taxon>
        <taxon>Desulfobacterium</taxon>
        <taxon>environmental samples</taxon>
    </lineage>
</organism>
<comment type="subunit">
    <text evidence="14">At low DSF concentrations, interacts with RpfF.</text>
</comment>
<dbReference type="SUPFAM" id="SSF47226">
    <property type="entry name" value="Histidine-containing phosphotransfer domain, HPT domain"/>
    <property type="match status" value="1"/>
</dbReference>
<sequence>MSLRSKTVLILFVMLMLYAVLNYAVQHFVIFPSYLALEQAEAKKDAERCIEALHREVFYLKKMNDDWSAWDDTYRFVEERNKEYISSNLGISTMKNNRLNLFYVCDNTGRVVWGRTYDIETEKRIHLEYFPATSISTTDPLLQHNNNIDSSISGVLMTELGPMLIASEPIITSEWKGPIRGTLIMGRFLSVDLIKTLVEQIRVDFHVWPIIKESMPARQTTALSRITPDQPVYILDDSKDHLEVYATFPGINGEPALLVQTDISKDISAAGAAASRYALVSVMVAGVIIIIVFVLFFQLNIVAPILQLSKHAIEVRRSNDLTRRTAMNRTDEIGTLSVEFDRMLTQVQEITQGLEQARVEAEVANKAKGQFLANMSHEIRTPLNGIIGMTELAMETELNDNQKNIMHTLNTEANALLTLINDVLDYSKIEAGKIGLEEIPFDLRTMIEEIANSMAFKAEQNGVEFFSYFGPDIPFRLIGDPGRLRQVIVNLLGNAIKFTHEGEILLKAEVAQDLGDKVEIRIFVKDTGIGIAKDKLDVIFESFTQADGSTTRKYGGTGLGTTISKQLVEMMGGTIGVRSDEGKGSTFWLTVPFTKQTGLKTAKPREETDLSRLKVLVVDDNQTSRFILSEYLRSWGCQSVEEATGAMQALSLLRGHLSSNTLFNLILTDIQMPEMDGFDLTKEIRKIEALKKVPIIVLTSIGTIGDGKKCRDIGIDGYLAKPVRRGDLFKAIIAVLGLSSEDGTAQSLVTRHSLSEDYRREVQILLVEDYPTNQQVAMKNLQNAGYQVDLAENGQQAVDACKRKRYDLILMDIEMPVMDGYDAATAIRNQESQLSSIEAKTPIIAMTAHSIQEHKDKAIECGMVDFLSKPLRKKDLLDMVEKWLSLRQDSMDGSVKASEKLTDQKSPIGVAYPDVPSPGLMTPDALTDETGDKQTPGLSQSAEPMDFEKALGEFEGDRPFLSDVLNEFINVVKGQITTMREALLNGDQEVIRKEAHSIKGGAANLCAYDLSQIAFQLEAIGKSGTLKQGSDVLDKLEQEFLRLEKYARGILH</sequence>
<dbReference type="Gene3D" id="6.10.340.10">
    <property type="match status" value="1"/>
</dbReference>
<evidence type="ECO:0000259" key="22">
    <source>
        <dbReference type="PROSITE" id="PS50885"/>
    </source>
</evidence>
<evidence type="ECO:0000256" key="7">
    <source>
        <dbReference type="ARBA" id="ARBA00022692"/>
    </source>
</evidence>
<keyword evidence="4" id="KW-1003">Cell membrane</keyword>
<reference evidence="24" key="1">
    <citation type="submission" date="2018-01" db="EMBL/GenBank/DDBJ databases">
        <authorList>
            <person name="Regsiter A."/>
            <person name="William W."/>
        </authorList>
    </citation>
    <scope>NUCLEOTIDE SEQUENCE</scope>
    <source>
        <strain evidence="24">TRIP AH-1</strain>
    </source>
</reference>
<keyword evidence="13 19" id="KW-0472">Membrane</keyword>
<evidence type="ECO:0000256" key="10">
    <source>
        <dbReference type="ARBA" id="ARBA00022840"/>
    </source>
</evidence>
<keyword evidence="6 24" id="KW-0808">Transferase</keyword>
<dbReference type="InterPro" id="IPR001789">
    <property type="entry name" value="Sig_transdc_resp-reg_receiver"/>
</dbReference>
<dbReference type="Pfam" id="PF00072">
    <property type="entry name" value="Response_reg"/>
    <property type="match status" value="2"/>
</dbReference>
<dbReference type="Gene3D" id="3.30.565.10">
    <property type="entry name" value="Histidine kinase-like ATPase, C-terminal domain"/>
    <property type="match status" value="1"/>
</dbReference>
<evidence type="ECO:0000256" key="19">
    <source>
        <dbReference type="SAM" id="Phobius"/>
    </source>
</evidence>
<evidence type="ECO:0000256" key="4">
    <source>
        <dbReference type="ARBA" id="ARBA00022475"/>
    </source>
</evidence>
<keyword evidence="8" id="KW-0547">Nucleotide-binding</keyword>
<dbReference type="InterPro" id="IPR008207">
    <property type="entry name" value="Sig_transdc_His_kin_Hpt_dom"/>
</dbReference>
<dbReference type="SUPFAM" id="SSF52172">
    <property type="entry name" value="CheY-like"/>
    <property type="match status" value="2"/>
</dbReference>
<dbReference type="PRINTS" id="PR00344">
    <property type="entry name" value="BCTRLSENSOR"/>
</dbReference>
<dbReference type="InterPro" id="IPR003594">
    <property type="entry name" value="HATPase_dom"/>
</dbReference>
<keyword evidence="5 17" id="KW-0597">Phosphoprotein</keyword>
<dbReference type="InterPro" id="IPR003660">
    <property type="entry name" value="HAMP_dom"/>
</dbReference>
<dbReference type="PANTHER" id="PTHR45339:SF1">
    <property type="entry name" value="HYBRID SIGNAL TRANSDUCTION HISTIDINE KINASE J"/>
    <property type="match status" value="1"/>
</dbReference>
<evidence type="ECO:0000256" key="13">
    <source>
        <dbReference type="ARBA" id="ARBA00023136"/>
    </source>
</evidence>
<protein>
    <recommendedName>
        <fullName evidence="15">Sensory/regulatory protein RpfC</fullName>
        <ecNumber evidence="3">2.7.13.3</ecNumber>
    </recommendedName>
</protein>
<dbReference type="SUPFAM" id="SSF47384">
    <property type="entry name" value="Homodimeric domain of signal transducing histidine kinase"/>
    <property type="match status" value="1"/>
</dbReference>
<evidence type="ECO:0000259" key="23">
    <source>
        <dbReference type="PROSITE" id="PS50894"/>
    </source>
</evidence>
<feature type="region of interest" description="Disordered" evidence="18">
    <location>
        <begin position="907"/>
        <end position="941"/>
    </location>
</feature>
<proteinExistence type="predicted"/>
<feature type="modified residue" description="4-aspartylphosphate" evidence="17">
    <location>
        <position position="669"/>
    </location>
</feature>
<dbReference type="Pfam" id="PF02518">
    <property type="entry name" value="HATPase_c"/>
    <property type="match status" value="1"/>
</dbReference>
<dbReference type="InterPro" id="IPR011006">
    <property type="entry name" value="CheY-like_superfamily"/>
</dbReference>
<evidence type="ECO:0000256" key="18">
    <source>
        <dbReference type="SAM" id="MobiDB-lite"/>
    </source>
</evidence>
<dbReference type="Pfam" id="PF05228">
    <property type="entry name" value="CHASE4"/>
    <property type="match status" value="1"/>
</dbReference>
<evidence type="ECO:0000256" key="15">
    <source>
        <dbReference type="ARBA" id="ARBA00068150"/>
    </source>
</evidence>
<comment type="catalytic activity">
    <reaction evidence="1">
        <text>ATP + protein L-histidine = ADP + protein N-phospho-L-histidine.</text>
        <dbReference type="EC" id="2.7.13.3"/>
    </reaction>
</comment>
<dbReference type="AlphaFoldDB" id="A0A445MU39"/>
<evidence type="ECO:0000256" key="5">
    <source>
        <dbReference type="ARBA" id="ARBA00022553"/>
    </source>
</evidence>
<dbReference type="FunFam" id="3.30.565.10:FF:000010">
    <property type="entry name" value="Sensor histidine kinase RcsC"/>
    <property type="match status" value="1"/>
</dbReference>
<keyword evidence="11 19" id="KW-1133">Transmembrane helix</keyword>
<dbReference type="PROSITE" id="PS50109">
    <property type="entry name" value="HIS_KIN"/>
    <property type="match status" value="1"/>
</dbReference>
<feature type="transmembrane region" description="Helical" evidence="19">
    <location>
        <begin position="277"/>
        <end position="299"/>
    </location>
</feature>
<dbReference type="InterPro" id="IPR003661">
    <property type="entry name" value="HisK_dim/P_dom"/>
</dbReference>
<evidence type="ECO:0000259" key="20">
    <source>
        <dbReference type="PROSITE" id="PS50109"/>
    </source>
</evidence>
<dbReference type="GO" id="GO:0005524">
    <property type="term" value="F:ATP binding"/>
    <property type="evidence" value="ECO:0007669"/>
    <property type="project" value="UniProtKB-KW"/>
</dbReference>
<dbReference type="InterPro" id="IPR007892">
    <property type="entry name" value="CHASE4"/>
</dbReference>
<dbReference type="CDD" id="cd16922">
    <property type="entry name" value="HATPase_EvgS-ArcB-TorS-like"/>
    <property type="match status" value="1"/>
</dbReference>
<keyword evidence="7 19" id="KW-0812">Transmembrane</keyword>
<dbReference type="SMART" id="SM00387">
    <property type="entry name" value="HATPase_c"/>
    <property type="match status" value="1"/>
</dbReference>
<dbReference type="PROSITE" id="PS50885">
    <property type="entry name" value="HAMP"/>
    <property type="match status" value="1"/>
</dbReference>
<evidence type="ECO:0000256" key="6">
    <source>
        <dbReference type="ARBA" id="ARBA00022679"/>
    </source>
</evidence>
<dbReference type="CDD" id="cd06225">
    <property type="entry name" value="HAMP"/>
    <property type="match status" value="1"/>
</dbReference>
<dbReference type="Gene3D" id="3.40.50.2300">
    <property type="match status" value="2"/>
</dbReference>
<keyword evidence="9 24" id="KW-0418">Kinase</keyword>
<feature type="modified residue" description="4-aspartylphosphate" evidence="17">
    <location>
        <position position="812"/>
    </location>
</feature>
<dbReference type="SMART" id="SM00073">
    <property type="entry name" value="HPT"/>
    <property type="match status" value="1"/>
</dbReference>
<feature type="domain" description="Response regulatory" evidence="21">
    <location>
        <begin position="763"/>
        <end position="884"/>
    </location>
</feature>
<dbReference type="SMART" id="SM00448">
    <property type="entry name" value="REC"/>
    <property type="match status" value="2"/>
</dbReference>
<dbReference type="Pfam" id="PF01627">
    <property type="entry name" value="Hpt"/>
    <property type="match status" value="1"/>
</dbReference>
<evidence type="ECO:0000256" key="14">
    <source>
        <dbReference type="ARBA" id="ARBA00064003"/>
    </source>
</evidence>
<dbReference type="SUPFAM" id="SSF158472">
    <property type="entry name" value="HAMP domain-like"/>
    <property type="match status" value="1"/>
</dbReference>